<dbReference type="InterPro" id="IPR016024">
    <property type="entry name" value="ARM-type_fold"/>
</dbReference>
<dbReference type="GO" id="GO:0030089">
    <property type="term" value="C:phycobilisome"/>
    <property type="evidence" value="ECO:0007669"/>
    <property type="project" value="UniProtKB-KW"/>
</dbReference>
<dbReference type="InterPro" id="IPR021133">
    <property type="entry name" value="HEAT_type_2"/>
</dbReference>
<dbReference type="InterPro" id="IPR027417">
    <property type="entry name" value="P-loop_NTPase"/>
</dbReference>
<dbReference type="InterPro" id="IPR000157">
    <property type="entry name" value="TIR_dom"/>
</dbReference>
<dbReference type="Gene3D" id="3.40.50.10140">
    <property type="entry name" value="Toll/interleukin-1 receptor homology (TIR) domain"/>
    <property type="match status" value="1"/>
</dbReference>
<evidence type="ECO:0000256" key="2">
    <source>
        <dbReference type="ARBA" id="ARBA00022737"/>
    </source>
</evidence>
<dbReference type="InterPro" id="IPR000225">
    <property type="entry name" value="Armadillo"/>
</dbReference>
<evidence type="ECO:0000259" key="5">
    <source>
        <dbReference type="PROSITE" id="PS50104"/>
    </source>
</evidence>
<evidence type="ECO:0000256" key="1">
    <source>
        <dbReference type="ARBA" id="ARBA00022549"/>
    </source>
</evidence>
<evidence type="ECO:0000256" key="4">
    <source>
        <dbReference type="ARBA" id="ARBA00045876"/>
    </source>
</evidence>
<name>A0A841V2J4_MICAE</name>
<dbReference type="Pfam" id="PF13646">
    <property type="entry name" value="HEAT_2"/>
    <property type="match status" value="5"/>
</dbReference>
<dbReference type="Pfam" id="PF02985">
    <property type="entry name" value="HEAT"/>
    <property type="match status" value="1"/>
</dbReference>
<organism evidence="6 7">
    <name type="scientific">Microcystis aeruginosa BLCC-F158</name>
    <dbReference type="NCBI Taxonomy" id="2755316"/>
    <lineage>
        <taxon>Bacteria</taxon>
        <taxon>Bacillati</taxon>
        <taxon>Cyanobacteriota</taxon>
        <taxon>Cyanophyceae</taxon>
        <taxon>Oscillatoriophycideae</taxon>
        <taxon>Chroococcales</taxon>
        <taxon>Microcystaceae</taxon>
        <taxon>Microcystis</taxon>
    </lineage>
</organism>
<keyword evidence="3" id="KW-0605">Phycobilisome</keyword>
<protein>
    <submittedName>
        <fullName evidence="6">HEAT repeat domain-containing protein</fullName>
    </submittedName>
</protein>
<dbReference type="InterPro" id="IPR004155">
    <property type="entry name" value="PBS_lyase_HEAT"/>
</dbReference>
<dbReference type="SMART" id="SM00185">
    <property type="entry name" value="ARM"/>
    <property type="match status" value="7"/>
</dbReference>
<dbReference type="GO" id="GO:0007165">
    <property type="term" value="P:signal transduction"/>
    <property type="evidence" value="ECO:0007669"/>
    <property type="project" value="InterPro"/>
</dbReference>
<dbReference type="InterPro" id="IPR000357">
    <property type="entry name" value="HEAT"/>
</dbReference>
<proteinExistence type="predicted"/>
<dbReference type="EMBL" id="JACEGC010000028">
    <property type="protein sequence ID" value="MBC1195244.1"/>
    <property type="molecule type" value="Genomic_DNA"/>
</dbReference>
<dbReference type="Gene3D" id="1.25.10.10">
    <property type="entry name" value="Leucine-rich Repeat Variant"/>
    <property type="match status" value="9"/>
</dbReference>
<accession>A0A841V2J4</accession>
<keyword evidence="2" id="KW-0677">Repeat</keyword>
<reference evidence="6 7" key="1">
    <citation type="submission" date="2020-07" db="EMBL/GenBank/DDBJ databases">
        <title>Genomes of two Microcystis aeruginosa (Cyanobacteria) strains from Florida (USA) with disparate toxicogenic potential.</title>
        <authorList>
            <person name="Lefler F.W."/>
            <person name="Barbosa M."/>
            <person name="Berthold D.E."/>
            <person name="Laughinghouse H.D. IV."/>
        </authorList>
    </citation>
    <scope>NUCLEOTIDE SEQUENCE [LARGE SCALE GENOMIC DNA]</scope>
    <source>
        <strain evidence="6 7">BLCCF158</strain>
    </source>
</reference>
<dbReference type="Pfam" id="PF13676">
    <property type="entry name" value="TIR_2"/>
    <property type="match status" value="1"/>
</dbReference>
<evidence type="ECO:0000256" key="3">
    <source>
        <dbReference type="ARBA" id="ARBA00022738"/>
    </source>
</evidence>
<dbReference type="PANTHER" id="PTHR12697:SF5">
    <property type="entry name" value="DEOXYHYPUSINE HYDROXYLASE"/>
    <property type="match status" value="1"/>
</dbReference>
<feature type="domain" description="TIR" evidence="5">
    <location>
        <begin position="1121"/>
        <end position="1256"/>
    </location>
</feature>
<dbReference type="Proteomes" id="UP000525432">
    <property type="component" value="Unassembled WGS sequence"/>
</dbReference>
<dbReference type="SUPFAM" id="SSF52540">
    <property type="entry name" value="P-loop containing nucleoside triphosphate hydrolases"/>
    <property type="match status" value="1"/>
</dbReference>
<comment type="caution">
    <text evidence="6">The sequence shown here is derived from an EMBL/GenBank/DDBJ whole genome shotgun (WGS) entry which is preliminary data.</text>
</comment>
<dbReference type="InterPro" id="IPR011989">
    <property type="entry name" value="ARM-like"/>
</dbReference>
<dbReference type="Pfam" id="PF03130">
    <property type="entry name" value="HEAT_PBS"/>
    <property type="match status" value="3"/>
</dbReference>
<evidence type="ECO:0000313" key="6">
    <source>
        <dbReference type="EMBL" id="MBC1195244.1"/>
    </source>
</evidence>
<sequence length="1310" mass="145046">MIDWTPYLESISEKYAQWETFYTLTDVEGKTRPSKTAPLLRDLWVQTIEKEPQNRQERPERPEKPERFTVLDGLRKYAANHVLLKGRPGSGKSTALARLLLEESVGAQSLRLNQQNQAKIIQIPILIELRLYETSILDLILQFLKRHKLIIDSNTLESWLLENQNFRPLLLFDGINELPSEAARQNLKNFRQQYAEIPMIFTTRDLGSDDLNIEKKLEMLPLSEAQMRDFVKVYLPEKGEEMLKQLGNRLKELGETPLLLWMLCSVFDDNQNKIPANLGLVFQIFTGIYDKKLKADVSTYQESRDWWRELLQVLAWKMTQGESKTEIQVAISRTEAEEELSKFIKNKGFPEYYSKQWLKDLLKYHLIHLEGNDKIAFRHQLIQEYYTAEELKKKLPHLSDEQLQWDYLNYLKWTEPMALLLGLLDNETQAKRVVKLGLEIDLKLGARLAGEVNFKFQKQTVGLVLGLDVPKQFKVELLGLTKSNQVVNQLSQALKDSDEDVRGNAVEALGKIGSETAIPGLLKALEDSDWFVRSDAAKALGNIGSETAIPGLLKALEDSDDDVRSNAAASLGEIGSETAIPGLLKALEDSDEDVSWNAAFALGNISSETAIPGLLKALEDSDDDVRRKAALALGNIGSETAIPGLLKALEDSNSGVRWSAAYALGNIGSETAIAGLLKALEDSNKDVREYAAYALGNISSEAAIPELLKALEDSDDDVRRKAALALGNIGSETAIPGLLKALEDSNSGVRWSAAYALGNIGSETAIAGLLKALEDSDRFVRENAAEALGKIGSETAIPWLLKALEDSDEDVRRKAAFALGKIGSETAIPELLKALEDSDGFVRIKAAFALGKIGSETAIPGLLKALEDSHWNVRANAAEALGNIGTETAIAGLLKALEDSNKDVRWKAAEALGNIGSETAIPELLKALEDSDRFVRIKAAGAVGEIGSETAIPGLLKALEHSDEDVRRKAAFALGDISSETAIPGLLKALEDSNKDVRGNAAFALGNIGSETAIPGLLKALEDSNKDVRREAAAALGNIGSETAIAGLLKALEDSNKDVRWNAAEALGNIATETAMTELIKCLKNPDFVTLNNGDTLFQARKALDIIQNKLKYYHPLSQPMNQQVYISYNWQEDSNEMANQLVEAFAAKGIEIIRDKTHTSYKDSIKNFMRQIGRGKCVVAVISDRYLKSENCMFELVEIARNGDFYQRIFPIILPDARIHKAIERLQYIQHWEGRIQELENAMHSGGLANLQGITDDLNLYTEIRHRIASLTNILKDMNTLNIDLHRQSEFADMIKAVETKLAEDSQNI</sequence>
<dbReference type="InterPro" id="IPR035897">
    <property type="entry name" value="Toll_tir_struct_dom_sf"/>
</dbReference>
<dbReference type="SUPFAM" id="SSF48371">
    <property type="entry name" value="ARM repeat"/>
    <property type="match status" value="1"/>
</dbReference>
<dbReference type="SUPFAM" id="SSF52200">
    <property type="entry name" value="Toll/Interleukin receptor TIR domain"/>
    <property type="match status" value="1"/>
</dbReference>
<keyword evidence="1" id="KW-0042">Antenna complex</keyword>
<dbReference type="PROSITE" id="PS50104">
    <property type="entry name" value="TIR"/>
    <property type="match status" value="1"/>
</dbReference>
<dbReference type="SMART" id="SM00567">
    <property type="entry name" value="EZ_HEAT"/>
    <property type="match status" value="19"/>
</dbReference>
<comment type="function">
    <text evidence="4">Catalyzes the hydroxylation of the N(6)-(4-aminobutyl)-L-lysine intermediate produced by deoxyhypusine synthase/DHPS on a critical lysine of the eukaryotic translation initiation factor 5A/eIF-5A. This is the second step of the post-translational modification of that lysine into an unusual amino acid residue named hypusine. Hypusination is unique to mature eIF-5A factor and is essential for its function.</text>
</comment>
<evidence type="ECO:0000313" key="7">
    <source>
        <dbReference type="Proteomes" id="UP000525432"/>
    </source>
</evidence>
<dbReference type="RefSeq" id="WP_185239279.1">
    <property type="nucleotide sequence ID" value="NZ_JACEGC010000028.1"/>
</dbReference>
<dbReference type="Gene3D" id="3.40.50.300">
    <property type="entry name" value="P-loop containing nucleotide triphosphate hydrolases"/>
    <property type="match status" value="1"/>
</dbReference>
<dbReference type="PROSITE" id="PS50077">
    <property type="entry name" value="HEAT_REPEAT"/>
    <property type="match status" value="6"/>
</dbReference>
<dbReference type="GO" id="GO:0016491">
    <property type="term" value="F:oxidoreductase activity"/>
    <property type="evidence" value="ECO:0007669"/>
    <property type="project" value="TreeGrafter"/>
</dbReference>
<gene>
    <name evidence="6" type="ORF">H0901_08145</name>
</gene>
<dbReference type="PANTHER" id="PTHR12697">
    <property type="entry name" value="PBS LYASE HEAT-LIKE PROTEIN"/>
    <property type="match status" value="1"/>
</dbReference>